<protein>
    <recommendedName>
        <fullName evidence="4">Secreted protein</fullName>
    </recommendedName>
</protein>
<evidence type="ECO:0000313" key="2">
    <source>
        <dbReference type="EMBL" id="KWT86756.1"/>
    </source>
</evidence>
<dbReference type="Proteomes" id="UP000060487">
    <property type="component" value="Unassembled WGS sequence"/>
</dbReference>
<dbReference type="EMBL" id="LNQR01000056">
    <property type="protein sequence ID" value="KWT86756.1"/>
    <property type="molecule type" value="Genomic_DNA"/>
</dbReference>
<keyword evidence="1" id="KW-0472">Membrane</keyword>
<gene>
    <name evidence="2" type="ORF">ASN18_1479</name>
</gene>
<sequence length="203" mass="23485">MKRQRLIFIATSFVMFTVLSSFVFNYVPYFDYTEQKADITPIIASGTQRAYEMIDFNPIIDNITPSAMDDCKLKFCGESFNWSMRTYEDVDKYYKITIKITMYKSREKAQKNYDDYVLAIKKNRYDKVAASDGYQVFVSSVKKLRWDFPPTPNGLFASRVLFLKNNIMIDVLETSKSKKGEYKNKFLAGLGRQLMAAAPSGDK</sequence>
<dbReference type="RefSeq" id="WP_085052102.1">
    <property type="nucleotide sequence ID" value="NZ_LNQR01000056.1"/>
</dbReference>
<organism evidence="2 3">
    <name type="scientific">Candidatus Magnetominusculus xianensis</name>
    <dbReference type="NCBI Taxonomy" id="1748249"/>
    <lineage>
        <taxon>Bacteria</taxon>
        <taxon>Pseudomonadati</taxon>
        <taxon>Nitrospirota</taxon>
        <taxon>Nitrospiria</taxon>
        <taxon>Nitrospirales</taxon>
        <taxon>Nitrospiraceae</taxon>
        <taxon>Candidatus Magnetominusculus</taxon>
    </lineage>
</organism>
<accession>A0ABR5SFQ7</accession>
<reference evidence="2 3" key="1">
    <citation type="submission" date="2015-11" db="EMBL/GenBank/DDBJ databases">
        <authorList>
            <person name="Lin W."/>
        </authorList>
    </citation>
    <scope>NUCLEOTIDE SEQUENCE [LARGE SCALE GENOMIC DNA]</scope>
    <source>
        <strain evidence="2 3">HCH-1</strain>
    </source>
</reference>
<comment type="caution">
    <text evidence="2">The sequence shown here is derived from an EMBL/GenBank/DDBJ whole genome shotgun (WGS) entry which is preliminary data.</text>
</comment>
<evidence type="ECO:0000313" key="3">
    <source>
        <dbReference type="Proteomes" id="UP000060487"/>
    </source>
</evidence>
<name>A0ABR5SFQ7_9BACT</name>
<keyword evidence="1" id="KW-0812">Transmembrane</keyword>
<keyword evidence="1" id="KW-1133">Transmembrane helix</keyword>
<evidence type="ECO:0000256" key="1">
    <source>
        <dbReference type="SAM" id="Phobius"/>
    </source>
</evidence>
<feature type="transmembrane region" description="Helical" evidence="1">
    <location>
        <begin position="7"/>
        <end position="27"/>
    </location>
</feature>
<proteinExistence type="predicted"/>
<evidence type="ECO:0008006" key="4">
    <source>
        <dbReference type="Google" id="ProtNLM"/>
    </source>
</evidence>
<keyword evidence="3" id="KW-1185">Reference proteome</keyword>